<dbReference type="InterPro" id="IPR035965">
    <property type="entry name" value="PAS-like_dom_sf"/>
</dbReference>
<dbReference type="Proteomes" id="UP000434052">
    <property type="component" value="Unassembled WGS sequence"/>
</dbReference>
<dbReference type="SUPFAM" id="SSF58104">
    <property type="entry name" value="Methyl-accepting chemotaxis protein (MCP) signaling domain"/>
    <property type="match status" value="1"/>
</dbReference>
<dbReference type="OrthoDB" id="9816383at2"/>
<keyword evidence="8 10" id="KW-0807">Transducer</keyword>
<evidence type="ECO:0000256" key="6">
    <source>
        <dbReference type="ARBA" id="ARBA00022840"/>
    </source>
</evidence>
<evidence type="ECO:0000256" key="5">
    <source>
        <dbReference type="ARBA" id="ARBA00022777"/>
    </source>
</evidence>
<feature type="transmembrane region" description="Helical" evidence="11">
    <location>
        <begin position="320"/>
        <end position="347"/>
    </location>
</feature>
<dbReference type="SMART" id="SM00091">
    <property type="entry name" value="PAS"/>
    <property type="match status" value="1"/>
</dbReference>
<dbReference type="InterPro" id="IPR004090">
    <property type="entry name" value="Chemotax_Me-accpt_rcpt"/>
</dbReference>
<keyword evidence="2" id="KW-0597">Phosphoprotein</keyword>
<dbReference type="Pfam" id="PF14827">
    <property type="entry name" value="dCache_3"/>
    <property type="match status" value="1"/>
</dbReference>
<evidence type="ECO:0000256" key="9">
    <source>
        <dbReference type="ARBA" id="ARBA00029447"/>
    </source>
</evidence>
<evidence type="ECO:0000256" key="3">
    <source>
        <dbReference type="ARBA" id="ARBA00022679"/>
    </source>
</evidence>
<dbReference type="Pfam" id="PF08448">
    <property type="entry name" value="PAS_4"/>
    <property type="match status" value="1"/>
</dbReference>
<evidence type="ECO:0000259" key="14">
    <source>
        <dbReference type="PROSITE" id="PS50885"/>
    </source>
</evidence>
<comment type="similarity">
    <text evidence="9">Belongs to the methyl-accepting chemotaxis (MCP) protein family.</text>
</comment>
<keyword evidence="11" id="KW-1133">Transmembrane helix</keyword>
<dbReference type="PROSITE" id="PS50111">
    <property type="entry name" value="CHEMOTAXIS_TRANSDUC_2"/>
    <property type="match status" value="1"/>
</dbReference>
<dbReference type="CDD" id="cd00130">
    <property type="entry name" value="PAS"/>
    <property type="match status" value="1"/>
</dbReference>
<dbReference type="GO" id="GO:0004888">
    <property type="term" value="F:transmembrane signaling receptor activity"/>
    <property type="evidence" value="ECO:0007669"/>
    <property type="project" value="InterPro"/>
</dbReference>
<dbReference type="InterPro" id="IPR004089">
    <property type="entry name" value="MCPsignal_dom"/>
</dbReference>
<reference evidence="15 16" key="1">
    <citation type="submission" date="2018-06" db="EMBL/GenBank/DDBJ databases">
        <title>Complete genome of Desulfovibrio marinus P48SEP.</title>
        <authorList>
            <person name="Crispim J.S."/>
            <person name="Vidigal P.M.P."/>
            <person name="Silva L.C.F."/>
            <person name="Araujo L.C."/>
            <person name="Laguardia C.N."/>
            <person name="Dias R.S."/>
            <person name="Sousa M.P."/>
            <person name="Paula S.O."/>
            <person name="Silva C."/>
        </authorList>
    </citation>
    <scope>NUCLEOTIDE SEQUENCE [LARGE SCALE GENOMIC DNA]</scope>
    <source>
        <strain evidence="15 16">P48SEP</strain>
    </source>
</reference>
<dbReference type="GO" id="GO:0000160">
    <property type="term" value="P:phosphorelay signal transduction system"/>
    <property type="evidence" value="ECO:0007669"/>
    <property type="project" value="UniProtKB-KW"/>
</dbReference>
<dbReference type="NCBIfam" id="TIGR00229">
    <property type="entry name" value="sensory_box"/>
    <property type="match status" value="1"/>
</dbReference>
<evidence type="ECO:0000256" key="7">
    <source>
        <dbReference type="ARBA" id="ARBA00023012"/>
    </source>
</evidence>
<dbReference type="Gene3D" id="1.10.287.950">
    <property type="entry name" value="Methyl-accepting chemotaxis protein"/>
    <property type="match status" value="1"/>
</dbReference>
<dbReference type="SUPFAM" id="SSF55785">
    <property type="entry name" value="PYP-like sensor domain (PAS domain)"/>
    <property type="match status" value="1"/>
</dbReference>
<keyword evidence="11" id="KW-0812">Transmembrane</keyword>
<keyword evidence="7" id="KW-0902">Two-component regulatory system</keyword>
<evidence type="ECO:0000256" key="2">
    <source>
        <dbReference type="ARBA" id="ARBA00022553"/>
    </source>
</evidence>
<dbReference type="EMBL" id="QMIF01000001">
    <property type="protein sequence ID" value="TVM36695.1"/>
    <property type="molecule type" value="Genomic_DNA"/>
</dbReference>
<dbReference type="PRINTS" id="PR00260">
    <property type="entry name" value="CHEMTRNSDUCR"/>
</dbReference>
<evidence type="ECO:0000259" key="13">
    <source>
        <dbReference type="PROSITE" id="PS50112"/>
    </source>
</evidence>
<dbReference type="CDD" id="cd11386">
    <property type="entry name" value="MCP_signal"/>
    <property type="match status" value="1"/>
</dbReference>
<keyword evidence="6" id="KW-0067">ATP-binding</keyword>
<dbReference type="GO" id="GO:0005524">
    <property type="term" value="F:ATP binding"/>
    <property type="evidence" value="ECO:0007669"/>
    <property type="project" value="UniProtKB-KW"/>
</dbReference>
<dbReference type="SMART" id="SM00283">
    <property type="entry name" value="MA"/>
    <property type="match status" value="1"/>
</dbReference>
<feature type="domain" description="PAS" evidence="13">
    <location>
        <begin position="399"/>
        <end position="441"/>
    </location>
</feature>
<keyword evidence="4" id="KW-0547">Nucleotide-binding</keyword>
<dbReference type="GO" id="GO:0006935">
    <property type="term" value="P:chemotaxis"/>
    <property type="evidence" value="ECO:0007669"/>
    <property type="project" value="InterPro"/>
</dbReference>
<dbReference type="SUPFAM" id="SSF103190">
    <property type="entry name" value="Sensory domain-like"/>
    <property type="match status" value="1"/>
</dbReference>
<keyword evidence="5" id="KW-0418">Kinase</keyword>
<dbReference type="InterPro" id="IPR029150">
    <property type="entry name" value="dCache_3"/>
</dbReference>
<dbReference type="PANTHER" id="PTHR32089">
    <property type="entry name" value="METHYL-ACCEPTING CHEMOTAXIS PROTEIN MCPB"/>
    <property type="match status" value="1"/>
</dbReference>
<evidence type="ECO:0000259" key="12">
    <source>
        <dbReference type="PROSITE" id="PS50111"/>
    </source>
</evidence>
<comment type="subcellular location">
    <subcellularLocation>
        <location evidence="1">Membrane</location>
    </subcellularLocation>
</comment>
<organism evidence="15 16">
    <name type="scientific">Oceanidesulfovibrio marinus</name>
    <dbReference type="NCBI Taxonomy" id="370038"/>
    <lineage>
        <taxon>Bacteria</taxon>
        <taxon>Pseudomonadati</taxon>
        <taxon>Thermodesulfobacteriota</taxon>
        <taxon>Desulfovibrionia</taxon>
        <taxon>Desulfovibrionales</taxon>
        <taxon>Desulfovibrionaceae</taxon>
        <taxon>Oceanidesulfovibrio</taxon>
    </lineage>
</organism>
<evidence type="ECO:0000313" key="15">
    <source>
        <dbReference type="EMBL" id="TVM36695.1"/>
    </source>
</evidence>
<dbReference type="InterPro" id="IPR029151">
    <property type="entry name" value="Sensor-like_sf"/>
</dbReference>
<keyword evidence="11" id="KW-0472">Membrane</keyword>
<comment type="caution">
    <text evidence="15">The sequence shown here is derived from an EMBL/GenBank/DDBJ whole genome shotgun (WGS) entry which is preliminary data.</text>
</comment>
<keyword evidence="3" id="KW-0808">Transferase</keyword>
<evidence type="ECO:0000256" key="4">
    <source>
        <dbReference type="ARBA" id="ARBA00022741"/>
    </source>
</evidence>
<sequence>MTIRLKLSLPLICFTIALGAVSYVVVQSQLHGLTKRSLTTLAENKAEELSLAIATSSRLSLAMASMAASRAGVVDAYETALSGNIDDPESPDSQRAREMLRKEFAKAADMVGKNLNGQQLRIHFHLANGKSLVRLWREKQAKRNGKWVDISDDLTSFRQTVLDVNANKKAVSGIELGRGGFVMRGISPVVGPDGRQLGSVEALTDFTPVLEGAASGSQQKLFLFMNKDNLAITTRLQDTAKFPLVGDKYVHVAGAGEYQYEAKDVPISLLDAGRDTVATRLQDKTALSAFPIVDYQGHQIGVIAFAADFSGQVGAIDNTLWTLIGLLAAILIIPGIVGFFVISRYVAKPVNTMIGKIKAIAEDRADLKERLDDSHNDEIGALATWFNRLMGKIEDILCNVEGYQNLVNAVPDPIFAVDEDFNFLVANTATEGFLGCSAEELKKKKCHDQFKTKVCNTDKCPIAMAKKINGAYQSEIINIGSDEKPHYIQPVGDILRDCYGKKSGYVEVARDVTAIVEKDQENQAAMDRLARINDEIIEATAGIASAAKQMAERFKDITQGAEEQSNRSGETATAMEEMNATVLEVAKSASDAAEQAGSARERAEAGADVVNQAMQSIGEVRNQALALKESMGELGGQVEGIGQVMAVINDIADQTNLLALNAAIEAARAGEAGRGFAVVADEVRKLAEKTMSATSEVGSAIREIQEGARRNMQVVDVAAEAVEQSSELADESGRSLGQIVDLVVTTTDRVQSIATAAEEQSAASEEISQAVSEVNRIAQETARSMDEVSSAVRGLMDQADRLRNIASS</sequence>
<evidence type="ECO:0000256" key="11">
    <source>
        <dbReference type="SAM" id="Phobius"/>
    </source>
</evidence>
<feature type="domain" description="Methyl-accepting transducer" evidence="12">
    <location>
        <begin position="539"/>
        <end position="775"/>
    </location>
</feature>
<dbReference type="Pfam" id="PF00672">
    <property type="entry name" value="HAMP"/>
    <property type="match status" value="1"/>
</dbReference>
<dbReference type="GO" id="GO:0016020">
    <property type="term" value="C:membrane"/>
    <property type="evidence" value="ECO:0007669"/>
    <property type="project" value="UniProtKB-SubCell"/>
</dbReference>
<gene>
    <name evidence="15" type="ORF">DQK91_01880</name>
</gene>
<evidence type="ECO:0000313" key="16">
    <source>
        <dbReference type="Proteomes" id="UP000434052"/>
    </source>
</evidence>
<dbReference type="InterPro" id="IPR013656">
    <property type="entry name" value="PAS_4"/>
</dbReference>
<dbReference type="InterPro" id="IPR003660">
    <property type="entry name" value="HAMP_dom"/>
</dbReference>
<feature type="domain" description="HAMP" evidence="14">
    <location>
        <begin position="344"/>
        <end position="398"/>
    </location>
</feature>
<evidence type="ECO:0000256" key="10">
    <source>
        <dbReference type="PROSITE-ProRule" id="PRU00284"/>
    </source>
</evidence>
<dbReference type="Gene3D" id="6.10.340.10">
    <property type="match status" value="1"/>
</dbReference>
<name>A0A6P1ZQA0_9BACT</name>
<dbReference type="PANTHER" id="PTHR32089:SF112">
    <property type="entry name" value="LYSOZYME-LIKE PROTEIN-RELATED"/>
    <property type="match status" value="1"/>
</dbReference>
<dbReference type="Gene3D" id="3.30.450.20">
    <property type="entry name" value="PAS domain"/>
    <property type="match status" value="1"/>
</dbReference>
<dbReference type="GO" id="GO:0016301">
    <property type="term" value="F:kinase activity"/>
    <property type="evidence" value="ECO:0007669"/>
    <property type="project" value="UniProtKB-KW"/>
</dbReference>
<dbReference type="PROSITE" id="PS50885">
    <property type="entry name" value="HAMP"/>
    <property type="match status" value="1"/>
</dbReference>
<dbReference type="PROSITE" id="PS50112">
    <property type="entry name" value="PAS"/>
    <property type="match status" value="1"/>
</dbReference>
<dbReference type="RefSeq" id="WP_144233744.1">
    <property type="nucleotide sequence ID" value="NZ_QMIF01000001.1"/>
</dbReference>
<dbReference type="AlphaFoldDB" id="A0A6P1ZQA0"/>
<evidence type="ECO:0000256" key="1">
    <source>
        <dbReference type="ARBA" id="ARBA00004370"/>
    </source>
</evidence>
<dbReference type="FunFam" id="1.10.287.950:FF:000001">
    <property type="entry name" value="Methyl-accepting chemotaxis sensory transducer"/>
    <property type="match status" value="1"/>
</dbReference>
<evidence type="ECO:0000256" key="8">
    <source>
        <dbReference type="ARBA" id="ARBA00023224"/>
    </source>
</evidence>
<dbReference type="SMART" id="SM00304">
    <property type="entry name" value="HAMP"/>
    <property type="match status" value="1"/>
</dbReference>
<dbReference type="InterPro" id="IPR000014">
    <property type="entry name" value="PAS"/>
</dbReference>
<dbReference type="CDD" id="cd06225">
    <property type="entry name" value="HAMP"/>
    <property type="match status" value="1"/>
</dbReference>
<protein>
    <submittedName>
        <fullName evidence="15">Chemotaxis protein</fullName>
    </submittedName>
</protein>
<dbReference type="Pfam" id="PF00015">
    <property type="entry name" value="MCPsignal"/>
    <property type="match status" value="1"/>
</dbReference>
<accession>A0A6P1ZQA0</accession>
<proteinExistence type="inferred from homology"/>